<organism evidence="4 5">
    <name type="scientific">Thermoclostridium caenicola</name>
    <dbReference type="NCBI Taxonomy" id="659425"/>
    <lineage>
        <taxon>Bacteria</taxon>
        <taxon>Bacillati</taxon>
        <taxon>Bacillota</taxon>
        <taxon>Clostridia</taxon>
        <taxon>Eubacteriales</taxon>
        <taxon>Oscillospiraceae</taxon>
        <taxon>Thermoclostridium</taxon>
    </lineage>
</organism>
<dbReference type="InterPro" id="IPR013783">
    <property type="entry name" value="Ig-like_fold"/>
</dbReference>
<feature type="domain" description="SLH" evidence="3">
    <location>
        <begin position="1228"/>
        <end position="1286"/>
    </location>
</feature>
<feature type="domain" description="Fibronectin type-III" evidence="2">
    <location>
        <begin position="705"/>
        <end position="806"/>
    </location>
</feature>
<dbReference type="SMART" id="SM00060">
    <property type="entry name" value="FN3"/>
    <property type="match status" value="5"/>
</dbReference>
<evidence type="ECO:0000256" key="1">
    <source>
        <dbReference type="ARBA" id="ARBA00022737"/>
    </source>
</evidence>
<dbReference type="InterPro" id="IPR050964">
    <property type="entry name" value="Striated_Muscle_Regulatory"/>
</dbReference>
<dbReference type="CDD" id="cd00063">
    <property type="entry name" value="FN3"/>
    <property type="match status" value="3"/>
</dbReference>
<dbReference type="PROSITE" id="PS51272">
    <property type="entry name" value="SLH"/>
    <property type="match status" value="1"/>
</dbReference>
<sequence length="1286" mass="143998">MKKPSVLLKHISRLMVLVMLLTLYSGSAVFADPILVNPPKNYRVEEIGYDVHEDWYAIFRWQHDGFPPGTDETQITASFHEIEYGTGRRITNSIQVTMPGNQSELTIDDSFDSETNPNTLKPGHIYETSLTASCSVVNTNTRIVSQRSNVIKFLTSVRVEARLIPGTNDIKITWDDVWDTDGRIDYRLYISDVSKDAIGKISLTETIRGSRIGQPDAPPVTVNAAERKLEYTFTGAYPGRRYSIKVVPVPRQGVVVAPEAEIPELQVTTNILIRAYRVGFTPDGDAIWNLIWDPVILDEDEFKVASRNYILYRYSSKNDDNPKQYLLPDITSYQIIIPKDDKTPYSFSVEAYVYSIDGDYLHFPSGARVELKEIIPQTPEAPEIVDSFPENPDITYDGLLTSRSATVMWKVPYNGEGVGDKFIDRDIVYDIYLVDDIRKVESPDEEDKIASDLSLGSANEIKAKNPVSGHTVIGYRYDLTNLKSQTIYYFVIRAKKYYPVETNVNGLIRVVPKAFISESSVKVIITKPDTGTDRIPEAPSAPPFAVKEDSITLNGATLLLKKRWDAYYDEESKRWRDISLLDPDDGESGTQNPPTKTINYEHGWKVIVYGIRYNYAMENISTPTMQYSDLSGKLKGLATILTEVSIPDIPENQNDQTFEFDITGLRENTAYVVWVTIANNDGQESNPSDPIIVNTKPRDVVNPVTPTAPTNIIAIAADNFIDLFWEFLPGMNYEIRCGTSEKLESANITNTVTYDDLAGTGYYRLTGLQPDTQYYIWIKAINPETGKESEYSNAVIVRTEAYTPPPAPTGFGVTDVTEKSITYVWTRLPEYTYILEIAENSNFEGGKTFEVDDETYTVTDLISNRRYYARLYAYDPVSGLRSQPTRTILVVTNRSRDDYDSGFDLSDVPTGDVLVISPKVIDGIWTASSTGINAHRMAEQVRSIPHYVVKIDLSRPPGKVQTVRLELGAVLIDAISEMGKELYIKLPSNDLIIRPQTLQTDEYFKMKTMDSNFTLRLDITSPATSYTQPSNLKLVAPITEIRIGPASTGRSFVSLVRPIRVDFPVDNLRSYMANEIGTYLYDTGRRAWNAQETRTDYANGIVSGEMTKPGAMAAATRAVPTAGTVPRDVSDSLKAIQAVYALPSLESRTFRHADPVRQADIVKLLLDLTGTAYDDNDLLVQAARSGLISGPQAVTDGYARRDQAVSLLVSYYRFRTKLPVNPQNPSAWSRYQDLNRVSTGALNAVRFAIENGIVQETGNVFNPDKAITWGDLIVMIRRVLILCGDL</sequence>
<dbReference type="InterPro" id="IPR036116">
    <property type="entry name" value="FN3_sf"/>
</dbReference>
<dbReference type="OrthoDB" id="1735978at2"/>
<dbReference type="Proteomes" id="UP000324781">
    <property type="component" value="Unassembled WGS sequence"/>
</dbReference>
<dbReference type="EMBL" id="FQZP01000040">
    <property type="protein sequence ID" value="SHJ31265.1"/>
    <property type="molecule type" value="Genomic_DNA"/>
</dbReference>
<dbReference type="PROSITE" id="PS50853">
    <property type="entry name" value="FN3"/>
    <property type="match status" value="2"/>
</dbReference>
<dbReference type="PANTHER" id="PTHR13817:SF166">
    <property type="entry name" value="NEURONAL IGCAM-RELATED"/>
    <property type="match status" value="1"/>
</dbReference>
<keyword evidence="1" id="KW-0677">Repeat</keyword>
<keyword evidence="5" id="KW-1185">Reference proteome</keyword>
<reference evidence="4 5" key="1">
    <citation type="submission" date="2016-11" db="EMBL/GenBank/DDBJ databases">
        <authorList>
            <person name="Varghese N."/>
            <person name="Submissions S."/>
        </authorList>
    </citation>
    <scope>NUCLEOTIDE SEQUENCE [LARGE SCALE GENOMIC DNA]</scope>
    <source>
        <strain evidence="4 5">DSM 19027</strain>
    </source>
</reference>
<dbReference type="Gene3D" id="2.60.40.10">
    <property type="entry name" value="Immunoglobulins"/>
    <property type="match status" value="3"/>
</dbReference>
<gene>
    <name evidence="4" type="ORF">SAMN05444373_104013</name>
</gene>
<evidence type="ECO:0000313" key="4">
    <source>
        <dbReference type="EMBL" id="SHJ31265.1"/>
    </source>
</evidence>
<accession>A0A1M6IA43</accession>
<proteinExistence type="predicted"/>
<dbReference type="InterPro" id="IPR003961">
    <property type="entry name" value="FN3_dom"/>
</dbReference>
<evidence type="ECO:0000259" key="2">
    <source>
        <dbReference type="PROSITE" id="PS50853"/>
    </source>
</evidence>
<dbReference type="InterPro" id="IPR001119">
    <property type="entry name" value="SLH_dom"/>
</dbReference>
<protein>
    <recommendedName>
        <fullName evidence="6">S-layer homology domain-containing protein</fullName>
    </recommendedName>
</protein>
<evidence type="ECO:0008006" key="6">
    <source>
        <dbReference type="Google" id="ProtNLM"/>
    </source>
</evidence>
<evidence type="ECO:0000313" key="5">
    <source>
        <dbReference type="Proteomes" id="UP000324781"/>
    </source>
</evidence>
<name>A0A1M6IA43_9FIRM</name>
<dbReference type="SUPFAM" id="SSF49265">
    <property type="entry name" value="Fibronectin type III"/>
    <property type="match status" value="3"/>
</dbReference>
<dbReference type="RefSeq" id="WP_149679179.1">
    <property type="nucleotide sequence ID" value="NZ_FQZP01000040.1"/>
</dbReference>
<dbReference type="PANTHER" id="PTHR13817">
    <property type="entry name" value="TITIN"/>
    <property type="match status" value="1"/>
</dbReference>
<feature type="domain" description="Fibronectin type-III" evidence="2">
    <location>
        <begin position="807"/>
        <end position="895"/>
    </location>
</feature>
<evidence type="ECO:0000259" key="3">
    <source>
        <dbReference type="PROSITE" id="PS51272"/>
    </source>
</evidence>